<keyword evidence="3" id="KW-0328">Glycosyltransferase</keyword>
<evidence type="ECO:0000256" key="2">
    <source>
        <dbReference type="ARBA" id="ARBA00022475"/>
    </source>
</evidence>
<keyword evidence="4 10" id="KW-0808">Transferase</keyword>
<dbReference type="RefSeq" id="WP_108434255.1">
    <property type="nucleotide sequence ID" value="NZ_CP028918.1"/>
</dbReference>
<feature type="transmembrane region" description="Helical" evidence="8">
    <location>
        <begin position="306"/>
        <end position="323"/>
    </location>
</feature>
<evidence type="ECO:0000256" key="7">
    <source>
        <dbReference type="ARBA" id="ARBA00023136"/>
    </source>
</evidence>
<evidence type="ECO:0000256" key="3">
    <source>
        <dbReference type="ARBA" id="ARBA00022676"/>
    </source>
</evidence>
<keyword evidence="6 8" id="KW-1133">Transmembrane helix</keyword>
<name>A0A2S0UHZ0_9RHOB</name>
<dbReference type="GO" id="GO:0016763">
    <property type="term" value="F:pentosyltransferase activity"/>
    <property type="evidence" value="ECO:0007669"/>
    <property type="project" value="TreeGrafter"/>
</dbReference>
<dbReference type="Pfam" id="PF13231">
    <property type="entry name" value="PMT_2"/>
    <property type="match status" value="1"/>
</dbReference>
<evidence type="ECO:0000256" key="4">
    <source>
        <dbReference type="ARBA" id="ARBA00022679"/>
    </source>
</evidence>
<dbReference type="InterPro" id="IPR050297">
    <property type="entry name" value="LipidA_mod_glycosyltrf_83"/>
</dbReference>
<proteinExistence type="predicted"/>
<feature type="transmembrane region" description="Helical" evidence="8">
    <location>
        <begin position="111"/>
        <end position="132"/>
    </location>
</feature>
<keyword evidence="7 8" id="KW-0472">Membrane</keyword>
<evidence type="ECO:0000256" key="8">
    <source>
        <dbReference type="SAM" id="Phobius"/>
    </source>
</evidence>
<evidence type="ECO:0000256" key="6">
    <source>
        <dbReference type="ARBA" id="ARBA00022989"/>
    </source>
</evidence>
<dbReference type="KEGG" id="geh:HYN69_01910"/>
<feature type="domain" description="Glycosyltransferase RgtA/B/C/D-like" evidence="9">
    <location>
        <begin position="61"/>
        <end position="219"/>
    </location>
</feature>
<keyword evidence="11" id="KW-1185">Reference proteome</keyword>
<dbReference type="AlphaFoldDB" id="A0A2S0UHZ0"/>
<reference evidence="10 11" key="1">
    <citation type="submission" date="2018-04" db="EMBL/GenBank/DDBJ databases">
        <title>Genome sequencing of Gemmobacter.</title>
        <authorList>
            <person name="Yi H."/>
            <person name="Baek M.-G."/>
        </authorList>
    </citation>
    <scope>NUCLEOTIDE SEQUENCE [LARGE SCALE GENOMIC DNA]</scope>
    <source>
        <strain evidence="10 11">HYN0069</strain>
    </source>
</reference>
<feature type="transmembrane region" description="Helical" evidence="8">
    <location>
        <begin position="252"/>
        <end position="276"/>
    </location>
</feature>
<keyword evidence="2" id="KW-1003">Cell membrane</keyword>
<evidence type="ECO:0000259" key="9">
    <source>
        <dbReference type="Pfam" id="PF13231"/>
    </source>
</evidence>
<evidence type="ECO:0000256" key="5">
    <source>
        <dbReference type="ARBA" id="ARBA00022692"/>
    </source>
</evidence>
<keyword evidence="5 8" id="KW-0812">Transmembrane</keyword>
<protein>
    <submittedName>
        <fullName evidence="10">Glycosyl transferase</fullName>
    </submittedName>
</protein>
<dbReference type="GO" id="GO:0009103">
    <property type="term" value="P:lipopolysaccharide biosynthetic process"/>
    <property type="evidence" value="ECO:0007669"/>
    <property type="project" value="UniProtKB-ARBA"/>
</dbReference>
<feature type="transmembrane region" description="Helical" evidence="8">
    <location>
        <begin position="283"/>
        <end position="300"/>
    </location>
</feature>
<dbReference type="PANTHER" id="PTHR33908">
    <property type="entry name" value="MANNOSYLTRANSFERASE YKCB-RELATED"/>
    <property type="match status" value="1"/>
</dbReference>
<feature type="transmembrane region" description="Helical" evidence="8">
    <location>
        <begin position="82"/>
        <end position="104"/>
    </location>
</feature>
<evidence type="ECO:0000313" key="10">
    <source>
        <dbReference type="EMBL" id="AWB47426.1"/>
    </source>
</evidence>
<sequence length="478" mass="51284">MSDATPSEANPSDNWRKTALMVVASVTLLRLVLLAFNRTDLFVDESQYWLWGQSFDFGYYSKPPLIAWVIGLSTWIGGDTAYFVRAPFALFHGAAALILAALANRLAGPRVALVVAATYVTLPMVAVGSLLASTDTIMAPFFAAALYFHTRLAAERRSDLAVAAGVCLGFAFLAKYAALYFLIGVGAGAMLLPALRIGWRNALLMLLAFAAVAAPNLIWNAAHGFSTVAHTADNISWVRQDSPLASLSVTEMASFLLAQFGVAGPLVFTALLVAFFRRETAQLTVFALPPLLIVSAQALLDKAYANWAASAYFAGTIAAVLVLRRYPRLVWTSLALNGAVSLILPLLTLFPATTVAGSDPLLDRWTGQAAMSRQIIDMAIDNDGLPVVAERRDVLADLFFTGATSNVQFYAVPPRGRPMNHYEQTHPLPPDLTGKVLYIAAKPPACAHERLELDAGTGAYARAGLRAFVTDAACFHAS</sequence>
<feature type="transmembrane region" description="Helical" evidence="8">
    <location>
        <begin position="18"/>
        <end position="36"/>
    </location>
</feature>
<evidence type="ECO:0000256" key="1">
    <source>
        <dbReference type="ARBA" id="ARBA00004651"/>
    </source>
</evidence>
<feature type="transmembrane region" description="Helical" evidence="8">
    <location>
        <begin position="202"/>
        <end position="222"/>
    </location>
</feature>
<organism evidence="10 11">
    <name type="scientific">Paragemmobacter aquarius</name>
    <dbReference type="NCBI Taxonomy" id="2169400"/>
    <lineage>
        <taxon>Bacteria</taxon>
        <taxon>Pseudomonadati</taxon>
        <taxon>Pseudomonadota</taxon>
        <taxon>Alphaproteobacteria</taxon>
        <taxon>Rhodobacterales</taxon>
        <taxon>Paracoccaceae</taxon>
        <taxon>Paragemmobacter</taxon>
    </lineage>
</organism>
<dbReference type="PANTHER" id="PTHR33908:SF11">
    <property type="entry name" value="MEMBRANE PROTEIN"/>
    <property type="match status" value="1"/>
</dbReference>
<accession>A0A2S0UHZ0</accession>
<dbReference type="Proteomes" id="UP000244496">
    <property type="component" value="Chromosome"/>
</dbReference>
<evidence type="ECO:0000313" key="11">
    <source>
        <dbReference type="Proteomes" id="UP000244496"/>
    </source>
</evidence>
<comment type="subcellular location">
    <subcellularLocation>
        <location evidence="1">Cell membrane</location>
        <topology evidence="1">Multi-pass membrane protein</topology>
    </subcellularLocation>
</comment>
<feature type="transmembrane region" description="Helical" evidence="8">
    <location>
        <begin position="330"/>
        <end position="350"/>
    </location>
</feature>
<dbReference type="OrthoDB" id="9811222at2"/>
<dbReference type="EMBL" id="CP028918">
    <property type="protein sequence ID" value="AWB47426.1"/>
    <property type="molecule type" value="Genomic_DNA"/>
</dbReference>
<dbReference type="GO" id="GO:0005886">
    <property type="term" value="C:plasma membrane"/>
    <property type="evidence" value="ECO:0007669"/>
    <property type="project" value="UniProtKB-SubCell"/>
</dbReference>
<feature type="transmembrane region" description="Helical" evidence="8">
    <location>
        <begin position="57"/>
        <end position="76"/>
    </location>
</feature>
<dbReference type="InterPro" id="IPR038731">
    <property type="entry name" value="RgtA/B/C-like"/>
</dbReference>
<gene>
    <name evidence="10" type="ORF">HYN69_01910</name>
</gene>